<comment type="caution">
    <text evidence="2">The sequence shown here is derived from an EMBL/GenBank/DDBJ whole genome shotgun (WGS) entry which is preliminary data.</text>
</comment>
<dbReference type="RefSeq" id="WP_102735363.1">
    <property type="nucleotide sequence ID" value="NZ_PJKN01000002.1"/>
</dbReference>
<evidence type="ECO:0000259" key="1">
    <source>
        <dbReference type="Pfam" id="PF15523"/>
    </source>
</evidence>
<dbReference type="EMBL" id="PJKN01000002">
    <property type="protein sequence ID" value="PNC56644.1"/>
    <property type="molecule type" value="Genomic_DNA"/>
</dbReference>
<dbReference type="AlphaFoldDB" id="A0AAP8NLI0"/>
<organism evidence="2 3">
    <name type="scientific">Akkermansia muciniphila</name>
    <dbReference type="NCBI Taxonomy" id="239935"/>
    <lineage>
        <taxon>Bacteria</taxon>
        <taxon>Pseudomonadati</taxon>
        <taxon>Verrucomicrobiota</taxon>
        <taxon>Verrucomicrobiia</taxon>
        <taxon>Verrucomicrobiales</taxon>
        <taxon>Akkermansiaceae</taxon>
        <taxon>Akkermansia</taxon>
    </lineage>
</organism>
<sequence>MWYILWDPTEPVATRPLAIQTAGSWFVYGWDLTKNVMELYKSNGTIANSYSYAPFGEATQRGNITNLLQWSSEMFDGELGLVYYNYRHYNPHDGKWTTRDPIGIEGGWNLYRFALNTPVRKSDYLGNNPIESALPAAAALAACDGPLPVGDIAATAVMAGACAYAATQPAPWSGDCSVAMHAALQANVELAKSNVGMLGKCKTKNCCWMLRIKKKAWLALATARSIINNTCFRGGDATHQDEEAKAWAKVSECEQIIAMECND</sequence>
<dbReference type="Gene3D" id="2.180.10.10">
    <property type="entry name" value="RHS repeat-associated core"/>
    <property type="match status" value="1"/>
</dbReference>
<gene>
    <name evidence="2" type="ORF">CXU09_03400</name>
</gene>
<dbReference type="PANTHER" id="PTHR32305">
    <property type="match status" value="1"/>
</dbReference>
<evidence type="ECO:0000313" key="3">
    <source>
        <dbReference type="Proteomes" id="UP000235914"/>
    </source>
</evidence>
<dbReference type="PANTHER" id="PTHR32305:SF15">
    <property type="entry name" value="PROTEIN RHSA-RELATED"/>
    <property type="match status" value="1"/>
</dbReference>
<dbReference type="InterPro" id="IPR029118">
    <property type="entry name" value="Ntox16"/>
</dbReference>
<dbReference type="InterPro" id="IPR050708">
    <property type="entry name" value="T6SS_VgrG/RHS"/>
</dbReference>
<reference evidence="2 3" key="1">
    <citation type="journal article" date="2017" name="BMC Genomics">
        <title>Genome sequencing of 39 Akkermansia muciniphila isolates reveals its population structure, genomic and functional diverisity, and global distribution in mammalian gut microbiotas.</title>
        <authorList>
            <person name="Guo X."/>
            <person name="Li S."/>
            <person name="Zhang J."/>
            <person name="Wu F."/>
            <person name="Li X."/>
            <person name="Wu D."/>
            <person name="Zhang M."/>
            <person name="Ou Z."/>
            <person name="Jie Z."/>
            <person name="Yan Q."/>
            <person name="Li P."/>
            <person name="Yi J."/>
            <person name="Peng Y."/>
        </authorList>
    </citation>
    <scope>NUCLEOTIDE SEQUENCE [LARGE SCALE GENOMIC DNA]</scope>
    <source>
        <strain evidence="2 3">GP43</strain>
    </source>
</reference>
<dbReference type="InterPro" id="IPR022385">
    <property type="entry name" value="Rhs_assc_core"/>
</dbReference>
<dbReference type="Pfam" id="PF15523">
    <property type="entry name" value="Ntox16"/>
    <property type="match status" value="1"/>
</dbReference>
<dbReference type="Proteomes" id="UP000235914">
    <property type="component" value="Unassembled WGS sequence"/>
</dbReference>
<accession>A0AAP8NLI0</accession>
<protein>
    <recommendedName>
        <fullName evidence="1">Novel toxin 16 domain-containing protein</fullName>
    </recommendedName>
</protein>
<evidence type="ECO:0000313" key="2">
    <source>
        <dbReference type="EMBL" id="PNC56644.1"/>
    </source>
</evidence>
<feature type="domain" description="Novel toxin 16" evidence="1">
    <location>
        <begin position="173"/>
        <end position="255"/>
    </location>
</feature>
<name>A0AAP8NLI0_9BACT</name>
<dbReference type="NCBIfam" id="TIGR03696">
    <property type="entry name" value="Rhs_assc_core"/>
    <property type="match status" value="1"/>
</dbReference>
<dbReference type="PRINTS" id="PR00394">
    <property type="entry name" value="RHSPROTEIN"/>
</dbReference>
<proteinExistence type="predicted"/>